<dbReference type="PROSITE" id="PS50294">
    <property type="entry name" value="WD_REPEATS_REGION"/>
    <property type="match status" value="2"/>
</dbReference>
<evidence type="ECO:0000256" key="7">
    <source>
        <dbReference type="RuleBase" id="RU280818"/>
    </source>
</evidence>
<accession>A0AA39MZW3</accession>
<keyword evidence="3 7" id="KW-0677">Repeat</keyword>
<evidence type="ECO:0000313" key="11">
    <source>
        <dbReference type="Proteomes" id="UP001175211"/>
    </source>
</evidence>
<sequence length="535" mass="57572">MSRFVRASKYRHVFEQSGKKDQGFENVKVTGSAWDTNVISASAEYISINWNASGGGAFAILPLPSPFVAHPSIPYKLPDSLPLARSHTAPVLDTEWSPHDDSLVASAGEDGKVMIWKVSPDVFEGWGAEGWVPKDFDPVWRIDASPRKVGQVLFHPTAENVLASASGEHLVKLWDLARTEDPQLVLSGHTDTIQSIAFSPTGTLLATTCRDRKLRLFDSRAGGDAIHVVDGHGGIKCARVTWMGDLGKVATTGFSKMSERQVGIWDVGQGLANETTTALDQSAGIVMPFWSDNNILFLAGKGDGNIRYYEYESSSLYALSEYKTSNPQRGMCFLPRRALNISECEIARAYKVHGSSIEPIAFIVPRKADSFQSDIYPPAPAKEPSLTAGEYFSGRGEVKRKLVSLDSGKTVTSSGGAGSIPTKTTSAPIPAPASIASSFSQPASASTPTAPPMSVSKSYSQPESTPVRKETTPPPLVRKDSASPAAKSASPVEDPENSQLKAELREAREKIRNLELQLEATKANAKKAAEALLNV</sequence>
<evidence type="ECO:0000256" key="8">
    <source>
        <dbReference type="SAM" id="MobiDB-lite"/>
    </source>
</evidence>
<dbReference type="Proteomes" id="UP001175211">
    <property type="component" value="Unassembled WGS sequence"/>
</dbReference>
<dbReference type="InterPro" id="IPR036322">
    <property type="entry name" value="WD40_repeat_dom_sf"/>
</dbReference>
<comment type="caution">
    <text evidence="10">The sequence shown here is derived from an EMBL/GenBank/DDBJ whole genome shotgun (WGS) entry which is preliminary data.</text>
</comment>
<dbReference type="RefSeq" id="XP_060328158.1">
    <property type="nucleotide sequence ID" value="XM_060473740.1"/>
</dbReference>
<dbReference type="Pfam" id="PF00400">
    <property type="entry name" value="WD40"/>
    <property type="match status" value="2"/>
</dbReference>
<evidence type="ECO:0000256" key="2">
    <source>
        <dbReference type="ARBA" id="ARBA00022574"/>
    </source>
</evidence>
<dbReference type="SMART" id="SM01166">
    <property type="entry name" value="DUF1899"/>
    <property type="match status" value="1"/>
</dbReference>
<feature type="domain" description="DUF1899" evidence="9">
    <location>
        <begin position="3"/>
        <end position="67"/>
    </location>
</feature>
<proteinExistence type="inferred from homology"/>
<feature type="compositionally biased region" description="Low complexity" evidence="8">
    <location>
        <begin position="482"/>
        <end position="491"/>
    </location>
</feature>
<dbReference type="SUPFAM" id="SSF50978">
    <property type="entry name" value="WD40 repeat-like"/>
    <property type="match status" value="1"/>
</dbReference>
<dbReference type="Pfam" id="PF08953">
    <property type="entry name" value="DUF1899"/>
    <property type="match status" value="1"/>
</dbReference>
<feature type="region of interest" description="Disordered" evidence="8">
    <location>
        <begin position="407"/>
        <end position="505"/>
    </location>
</feature>
<evidence type="ECO:0000256" key="5">
    <source>
        <dbReference type="ARBA" id="ARBA00023203"/>
    </source>
</evidence>
<dbReference type="InterPro" id="IPR015943">
    <property type="entry name" value="WD40/YVTN_repeat-like_dom_sf"/>
</dbReference>
<keyword evidence="11" id="KW-1185">Reference proteome</keyword>
<keyword evidence="4" id="KW-0175">Coiled coil</keyword>
<feature type="repeat" description="WD" evidence="6">
    <location>
        <begin position="186"/>
        <end position="218"/>
    </location>
</feature>
<evidence type="ECO:0000256" key="6">
    <source>
        <dbReference type="PROSITE-ProRule" id="PRU00221"/>
    </source>
</evidence>
<dbReference type="InterPro" id="IPR001680">
    <property type="entry name" value="WD40_rpt"/>
</dbReference>
<feature type="repeat" description="WD" evidence="6">
    <location>
        <begin position="84"/>
        <end position="119"/>
    </location>
</feature>
<dbReference type="Gene3D" id="2.130.10.10">
    <property type="entry name" value="YVTN repeat-like/Quinoprotein amine dehydrogenase"/>
    <property type="match status" value="1"/>
</dbReference>
<dbReference type="AlphaFoldDB" id="A0AA39MZW3"/>
<dbReference type="InterPro" id="IPR015048">
    <property type="entry name" value="DUF1899"/>
</dbReference>
<dbReference type="GO" id="GO:0051015">
    <property type="term" value="F:actin filament binding"/>
    <property type="evidence" value="ECO:0007669"/>
    <property type="project" value="TreeGrafter"/>
</dbReference>
<evidence type="ECO:0000313" key="10">
    <source>
        <dbReference type="EMBL" id="KAK0452822.1"/>
    </source>
</evidence>
<comment type="similarity">
    <text evidence="1 7">Belongs to the WD repeat coronin family.</text>
</comment>
<dbReference type="SMART" id="SM01167">
    <property type="entry name" value="DUF1900"/>
    <property type="match status" value="1"/>
</dbReference>
<gene>
    <name evidence="10" type="ORF">EV420DRAFT_1558479</name>
</gene>
<keyword evidence="2 6" id="KW-0853">WD repeat</keyword>
<feature type="compositionally biased region" description="Basic and acidic residues" evidence="8">
    <location>
        <begin position="466"/>
        <end position="481"/>
    </location>
</feature>
<dbReference type="SMART" id="SM00320">
    <property type="entry name" value="WD40"/>
    <property type="match status" value="4"/>
</dbReference>
<organism evidence="10 11">
    <name type="scientific">Armillaria tabescens</name>
    <name type="common">Ringless honey mushroom</name>
    <name type="synonym">Agaricus tabescens</name>
    <dbReference type="NCBI Taxonomy" id="1929756"/>
    <lineage>
        <taxon>Eukaryota</taxon>
        <taxon>Fungi</taxon>
        <taxon>Dikarya</taxon>
        <taxon>Basidiomycota</taxon>
        <taxon>Agaricomycotina</taxon>
        <taxon>Agaricomycetes</taxon>
        <taxon>Agaricomycetidae</taxon>
        <taxon>Agaricales</taxon>
        <taxon>Marasmiineae</taxon>
        <taxon>Physalacriaceae</taxon>
        <taxon>Desarmillaria</taxon>
    </lineage>
</organism>
<dbReference type="PROSITE" id="PS50082">
    <property type="entry name" value="WD_REPEATS_2"/>
    <property type="match status" value="3"/>
</dbReference>
<keyword evidence="5" id="KW-0009">Actin-binding</keyword>
<feature type="repeat" description="WD" evidence="6">
    <location>
        <begin position="142"/>
        <end position="184"/>
    </location>
</feature>
<feature type="compositionally biased region" description="Low complexity" evidence="8">
    <location>
        <begin position="419"/>
        <end position="448"/>
    </location>
</feature>
<dbReference type="FunFam" id="2.130.10.10:FF:000502">
    <property type="entry name" value="Coronin"/>
    <property type="match status" value="1"/>
</dbReference>
<dbReference type="Pfam" id="PF16300">
    <property type="entry name" value="WD40_4"/>
    <property type="match status" value="1"/>
</dbReference>
<evidence type="ECO:0000256" key="3">
    <source>
        <dbReference type="ARBA" id="ARBA00022737"/>
    </source>
</evidence>
<dbReference type="PANTHER" id="PTHR10856">
    <property type="entry name" value="CORONIN"/>
    <property type="match status" value="1"/>
</dbReference>
<evidence type="ECO:0000256" key="1">
    <source>
        <dbReference type="ARBA" id="ARBA00009482"/>
    </source>
</evidence>
<reference evidence="10" key="1">
    <citation type="submission" date="2023-06" db="EMBL/GenBank/DDBJ databases">
        <authorList>
            <consortium name="Lawrence Berkeley National Laboratory"/>
            <person name="Ahrendt S."/>
            <person name="Sahu N."/>
            <person name="Indic B."/>
            <person name="Wong-Bajracharya J."/>
            <person name="Merenyi Z."/>
            <person name="Ke H.-M."/>
            <person name="Monk M."/>
            <person name="Kocsube S."/>
            <person name="Drula E."/>
            <person name="Lipzen A."/>
            <person name="Balint B."/>
            <person name="Henrissat B."/>
            <person name="Andreopoulos B."/>
            <person name="Martin F.M."/>
            <person name="Harder C.B."/>
            <person name="Rigling D."/>
            <person name="Ford K.L."/>
            <person name="Foster G.D."/>
            <person name="Pangilinan J."/>
            <person name="Papanicolaou A."/>
            <person name="Barry K."/>
            <person name="LaButti K."/>
            <person name="Viragh M."/>
            <person name="Koriabine M."/>
            <person name="Yan M."/>
            <person name="Riley R."/>
            <person name="Champramary S."/>
            <person name="Plett K.L."/>
            <person name="Tsai I.J."/>
            <person name="Slot J."/>
            <person name="Sipos G."/>
            <person name="Plett J."/>
            <person name="Nagy L.G."/>
            <person name="Grigoriev I.V."/>
        </authorList>
    </citation>
    <scope>NUCLEOTIDE SEQUENCE</scope>
    <source>
        <strain evidence="10">CCBAS 213</strain>
    </source>
</reference>
<dbReference type="InterPro" id="IPR015505">
    <property type="entry name" value="Coronin"/>
</dbReference>
<dbReference type="GeneID" id="85357288"/>
<feature type="compositionally biased region" description="Polar residues" evidence="8">
    <location>
        <begin position="455"/>
        <end position="464"/>
    </location>
</feature>
<dbReference type="GO" id="GO:0007015">
    <property type="term" value="P:actin filament organization"/>
    <property type="evidence" value="ECO:0007669"/>
    <property type="project" value="TreeGrafter"/>
</dbReference>
<evidence type="ECO:0000256" key="4">
    <source>
        <dbReference type="ARBA" id="ARBA00023054"/>
    </source>
</evidence>
<dbReference type="EMBL" id="JAUEPS010000030">
    <property type="protein sequence ID" value="KAK0452822.1"/>
    <property type="molecule type" value="Genomic_DNA"/>
</dbReference>
<evidence type="ECO:0000259" key="9">
    <source>
        <dbReference type="SMART" id="SM01166"/>
    </source>
</evidence>
<name>A0AA39MZW3_ARMTA</name>
<dbReference type="PANTHER" id="PTHR10856:SF0">
    <property type="entry name" value="CORONIN"/>
    <property type="match status" value="1"/>
</dbReference>
<protein>
    <recommendedName>
        <fullName evidence="7">Coronin</fullName>
    </recommendedName>
</protein>